<dbReference type="RefSeq" id="WP_386425644.1">
    <property type="nucleotide sequence ID" value="NZ_JBHSBB010000003.1"/>
</dbReference>
<feature type="transmembrane region" description="Helical" evidence="2">
    <location>
        <begin position="130"/>
        <end position="152"/>
    </location>
</feature>
<evidence type="ECO:0000256" key="1">
    <source>
        <dbReference type="SAM" id="MobiDB-lite"/>
    </source>
</evidence>
<gene>
    <name evidence="3" type="ORF">ACFO3J_02540</name>
</gene>
<dbReference type="EMBL" id="JBHSBB010000003">
    <property type="protein sequence ID" value="MFC4030346.1"/>
    <property type="molecule type" value="Genomic_DNA"/>
</dbReference>
<evidence type="ECO:0008006" key="5">
    <source>
        <dbReference type="Google" id="ProtNLM"/>
    </source>
</evidence>
<comment type="caution">
    <text evidence="3">The sequence shown here is derived from an EMBL/GenBank/DDBJ whole genome shotgun (WGS) entry which is preliminary data.</text>
</comment>
<feature type="compositionally biased region" description="Gly residues" evidence="1">
    <location>
        <begin position="1"/>
        <end position="23"/>
    </location>
</feature>
<evidence type="ECO:0000313" key="3">
    <source>
        <dbReference type="EMBL" id="MFC4030346.1"/>
    </source>
</evidence>
<organism evidence="3 4">
    <name type="scientific">Streptomyces polygonati</name>
    <dbReference type="NCBI Taxonomy" id="1617087"/>
    <lineage>
        <taxon>Bacteria</taxon>
        <taxon>Bacillati</taxon>
        <taxon>Actinomycetota</taxon>
        <taxon>Actinomycetes</taxon>
        <taxon>Kitasatosporales</taxon>
        <taxon>Streptomycetaceae</taxon>
        <taxon>Streptomyces</taxon>
    </lineage>
</organism>
<keyword evidence="2" id="KW-1133">Transmembrane helix</keyword>
<keyword evidence="2" id="KW-0812">Transmembrane</keyword>
<evidence type="ECO:0000313" key="4">
    <source>
        <dbReference type="Proteomes" id="UP001595765"/>
    </source>
</evidence>
<feature type="region of interest" description="Disordered" evidence="1">
    <location>
        <begin position="1"/>
        <end position="113"/>
    </location>
</feature>
<feature type="compositionally biased region" description="Low complexity" evidence="1">
    <location>
        <begin position="216"/>
        <end position="248"/>
    </location>
</feature>
<protein>
    <recommendedName>
        <fullName evidence="5">Septum formation initiator</fullName>
    </recommendedName>
</protein>
<keyword evidence="2" id="KW-0472">Membrane</keyword>
<name>A0ABV8HJ94_9ACTN</name>
<evidence type="ECO:0000256" key="2">
    <source>
        <dbReference type="SAM" id="Phobius"/>
    </source>
</evidence>
<reference evidence="4" key="1">
    <citation type="journal article" date="2019" name="Int. J. Syst. Evol. Microbiol.">
        <title>The Global Catalogue of Microorganisms (GCM) 10K type strain sequencing project: providing services to taxonomists for standard genome sequencing and annotation.</title>
        <authorList>
            <consortium name="The Broad Institute Genomics Platform"/>
            <consortium name="The Broad Institute Genome Sequencing Center for Infectious Disease"/>
            <person name="Wu L."/>
            <person name="Ma J."/>
        </authorList>
    </citation>
    <scope>NUCLEOTIDE SEQUENCE [LARGE SCALE GENOMIC DNA]</scope>
    <source>
        <strain evidence="4">CGMCC 4.7237</strain>
    </source>
</reference>
<accession>A0ABV8HJ94</accession>
<feature type="compositionally biased region" description="Basic and acidic residues" evidence="1">
    <location>
        <begin position="62"/>
        <end position="84"/>
    </location>
</feature>
<proteinExistence type="predicted"/>
<keyword evidence="4" id="KW-1185">Reference proteome</keyword>
<sequence length="263" mass="26075">MSGAGGPGGTGGPGGSGTPGAPGGPERPGRTGRPGPGVPAPAGGGRRPGDPRGPHRPSPRSEPPRPEPSPERPARSARSARAERPAPAGTPPAGRDRARWPTLAGGLGRLGPVRGAGVRTPSATAARTPFVVLVVTLLAGGLVSLLLLNSAVNRDSFQLDKLQKETTGYTDEQQQLQQEVDGYSAPGALERKAQQLGMVPGGNPAFLNPDGTIRGATPAPATPDPAGAVPAAPSPAFATTATITAPTPSATPPATPTALIPSP</sequence>
<feature type="region of interest" description="Disordered" evidence="1">
    <location>
        <begin position="213"/>
        <end position="263"/>
    </location>
</feature>
<dbReference type="Proteomes" id="UP001595765">
    <property type="component" value="Unassembled WGS sequence"/>
</dbReference>